<evidence type="ECO:0000313" key="11">
    <source>
        <dbReference type="Proteomes" id="UP001159405"/>
    </source>
</evidence>
<dbReference type="SUPFAM" id="SSF103473">
    <property type="entry name" value="MFS general substrate transporter"/>
    <property type="match status" value="1"/>
</dbReference>
<evidence type="ECO:0000256" key="7">
    <source>
        <dbReference type="ARBA" id="ARBA00023136"/>
    </source>
</evidence>
<dbReference type="InterPro" id="IPR000849">
    <property type="entry name" value="Sugar_P_transporter"/>
</dbReference>
<comment type="similarity">
    <text evidence="2">Belongs to the major facilitator superfamily. Organophosphate:Pi antiporter (OPA) (TC 2.A.1.4) family.</text>
</comment>
<keyword evidence="7 8" id="KW-0472">Membrane</keyword>
<dbReference type="InterPro" id="IPR011701">
    <property type="entry name" value="MFS"/>
</dbReference>
<evidence type="ECO:0000256" key="4">
    <source>
        <dbReference type="ARBA" id="ARBA00022597"/>
    </source>
</evidence>
<keyword evidence="4" id="KW-0762">Sugar transport</keyword>
<evidence type="ECO:0000259" key="9">
    <source>
        <dbReference type="PROSITE" id="PS50850"/>
    </source>
</evidence>
<evidence type="ECO:0000256" key="8">
    <source>
        <dbReference type="SAM" id="Phobius"/>
    </source>
</evidence>
<feature type="transmembrane region" description="Helical" evidence="8">
    <location>
        <begin position="170"/>
        <end position="190"/>
    </location>
</feature>
<organism evidence="10 11">
    <name type="scientific">Porites lobata</name>
    <dbReference type="NCBI Taxonomy" id="104759"/>
    <lineage>
        <taxon>Eukaryota</taxon>
        <taxon>Metazoa</taxon>
        <taxon>Cnidaria</taxon>
        <taxon>Anthozoa</taxon>
        <taxon>Hexacorallia</taxon>
        <taxon>Scleractinia</taxon>
        <taxon>Fungiina</taxon>
        <taxon>Poritidae</taxon>
        <taxon>Porites</taxon>
    </lineage>
</organism>
<sequence>MITMDGYKGRQIACLFMTWLSYASTYLLRKPLGVVKADLANVFHLSKTELGFLDTALLLPYAFMQIMLSSLGDKYGPRVALAGCLLGSALSMVSFGYWNSLLIFALLLFLNGTAQSTAWPNCVKTLTNWFSDQQRMTVFGLFGTSSFAGGILGTAMAVQLQSHFMQDMRFIFLIPSVIVGSVGILVFLFLHSPSELGISEASKTVETSKTSSGSTPEQNQLTYSQLWKLKMVPELCWASCCVKLVRYCMYMWLPMYLYQALNYSKYQAGYLSTVFEIGGVLGTAMLGFFVTRFLQGRAIYGVTLALFGSTLFLALFQFTGTWGFAVNAVFMFLAGACNCGVDPYLTGSIPAEIGERENAQAATAGLVNGFGGLGPIVEGPIVGWIADKYGWTGPFYLMVAMSLLGSVTMLKASKIDQSIKKAQFMGSLGSEDA</sequence>
<evidence type="ECO:0000313" key="10">
    <source>
        <dbReference type="EMBL" id="CAH3046849.1"/>
    </source>
</evidence>
<keyword evidence="6 8" id="KW-1133">Transmembrane helix</keyword>
<feature type="transmembrane region" description="Helical" evidence="8">
    <location>
        <begin position="391"/>
        <end position="410"/>
    </location>
</feature>
<comment type="caution">
    <text evidence="10">The sequence shown here is derived from an EMBL/GenBank/DDBJ whole genome shotgun (WGS) entry which is preliminary data.</text>
</comment>
<dbReference type="Proteomes" id="UP001159405">
    <property type="component" value="Unassembled WGS sequence"/>
</dbReference>
<dbReference type="PIRSF" id="PIRSF002808">
    <property type="entry name" value="Hexose_phosphate_transp"/>
    <property type="match status" value="1"/>
</dbReference>
<dbReference type="InterPro" id="IPR036259">
    <property type="entry name" value="MFS_trans_sf"/>
</dbReference>
<dbReference type="EMBL" id="CALNXK010000015">
    <property type="protein sequence ID" value="CAH3046849.1"/>
    <property type="molecule type" value="Genomic_DNA"/>
</dbReference>
<feature type="transmembrane region" description="Helical" evidence="8">
    <location>
        <begin position="268"/>
        <end position="291"/>
    </location>
</feature>
<feature type="transmembrane region" description="Helical" evidence="8">
    <location>
        <begin position="324"/>
        <end position="345"/>
    </location>
</feature>
<dbReference type="InterPro" id="IPR020846">
    <property type="entry name" value="MFS_dom"/>
</dbReference>
<evidence type="ECO:0000256" key="5">
    <source>
        <dbReference type="ARBA" id="ARBA00022692"/>
    </source>
</evidence>
<dbReference type="Pfam" id="PF07690">
    <property type="entry name" value="MFS_1"/>
    <property type="match status" value="1"/>
</dbReference>
<keyword evidence="5 8" id="KW-0812">Transmembrane</keyword>
<evidence type="ECO:0000256" key="6">
    <source>
        <dbReference type="ARBA" id="ARBA00022989"/>
    </source>
</evidence>
<feature type="domain" description="Major facilitator superfamily (MFS) profile" evidence="9">
    <location>
        <begin position="10"/>
        <end position="417"/>
    </location>
</feature>
<comment type="subcellular location">
    <subcellularLocation>
        <location evidence="1">Membrane</location>
        <topology evidence="1">Multi-pass membrane protein</topology>
    </subcellularLocation>
</comment>
<accession>A0ABN8NAK2</accession>
<reference evidence="10 11" key="1">
    <citation type="submission" date="2022-05" db="EMBL/GenBank/DDBJ databases">
        <authorList>
            <consortium name="Genoscope - CEA"/>
            <person name="William W."/>
        </authorList>
    </citation>
    <scope>NUCLEOTIDE SEQUENCE [LARGE SCALE GENOMIC DNA]</scope>
</reference>
<dbReference type="PANTHER" id="PTHR43184">
    <property type="entry name" value="MAJOR FACILITATOR SUPERFAMILY TRANSPORTER 16, ISOFORM B"/>
    <property type="match status" value="1"/>
</dbReference>
<feature type="transmembrane region" description="Helical" evidence="8">
    <location>
        <begin position="136"/>
        <end position="158"/>
    </location>
</feature>
<name>A0ABN8NAK2_9CNID</name>
<evidence type="ECO:0000256" key="3">
    <source>
        <dbReference type="ARBA" id="ARBA00022448"/>
    </source>
</evidence>
<feature type="transmembrane region" description="Helical" evidence="8">
    <location>
        <begin position="80"/>
        <end position="110"/>
    </location>
</feature>
<feature type="transmembrane region" description="Helical" evidence="8">
    <location>
        <begin position="12"/>
        <end position="29"/>
    </location>
</feature>
<keyword evidence="3" id="KW-0813">Transport</keyword>
<keyword evidence="11" id="KW-1185">Reference proteome</keyword>
<evidence type="ECO:0000256" key="2">
    <source>
        <dbReference type="ARBA" id="ARBA00009598"/>
    </source>
</evidence>
<feature type="transmembrane region" description="Helical" evidence="8">
    <location>
        <begin position="366"/>
        <end position="385"/>
    </location>
</feature>
<dbReference type="PANTHER" id="PTHR43184:SF30">
    <property type="entry name" value="MFS DOMAIN-CONTAINING PROTEIN"/>
    <property type="match status" value="1"/>
</dbReference>
<protein>
    <recommendedName>
        <fullName evidence="9">Major facilitator superfamily (MFS) profile domain-containing protein</fullName>
    </recommendedName>
</protein>
<proteinExistence type="inferred from homology"/>
<gene>
    <name evidence="10" type="ORF">PLOB_00010052</name>
</gene>
<dbReference type="Gene3D" id="1.20.1250.20">
    <property type="entry name" value="MFS general substrate transporter like domains"/>
    <property type="match status" value="2"/>
</dbReference>
<feature type="transmembrane region" description="Helical" evidence="8">
    <location>
        <begin position="298"/>
        <end position="318"/>
    </location>
</feature>
<feature type="transmembrane region" description="Helical" evidence="8">
    <location>
        <begin position="49"/>
        <end position="68"/>
    </location>
</feature>
<evidence type="ECO:0000256" key="1">
    <source>
        <dbReference type="ARBA" id="ARBA00004141"/>
    </source>
</evidence>
<dbReference type="PROSITE" id="PS50850">
    <property type="entry name" value="MFS"/>
    <property type="match status" value="1"/>
</dbReference>